<keyword evidence="2" id="KW-0732">Signal</keyword>
<proteinExistence type="predicted"/>
<name>A0A1G7NMJ2_9BACL</name>
<feature type="region of interest" description="Disordered" evidence="1">
    <location>
        <begin position="234"/>
        <end position="271"/>
    </location>
</feature>
<evidence type="ECO:0000313" key="5">
    <source>
        <dbReference type="Proteomes" id="UP000198972"/>
    </source>
</evidence>
<feature type="domain" description="DUF4367" evidence="3">
    <location>
        <begin position="282"/>
        <end position="382"/>
    </location>
</feature>
<keyword evidence="4" id="KW-0449">Lipoprotein</keyword>
<feature type="chain" id="PRO_5011495052" evidence="2">
    <location>
        <begin position="20"/>
        <end position="388"/>
    </location>
</feature>
<feature type="signal peptide" evidence="2">
    <location>
        <begin position="1"/>
        <end position="19"/>
    </location>
</feature>
<dbReference type="InterPro" id="IPR025377">
    <property type="entry name" value="DUF4367"/>
</dbReference>
<gene>
    <name evidence="4" type="ORF">SAMN04488542_11653</name>
</gene>
<dbReference type="STRING" id="670482.SAMN04488542_11653"/>
<dbReference type="PANTHER" id="PTHR37507:SF2">
    <property type="entry name" value="SPORULATION PROTEIN YDCC"/>
    <property type="match status" value="1"/>
</dbReference>
<dbReference type="RefSeq" id="WP_091231653.1">
    <property type="nucleotide sequence ID" value="NZ_FNBG01000016.1"/>
</dbReference>
<keyword evidence="5" id="KW-1185">Reference proteome</keyword>
<organism evidence="4 5">
    <name type="scientific">Fontibacillus panacisegetis</name>
    <dbReference type="NCBI Taxonomy" id="670482"/>
    <lineage>
        <taxon>Bacteria</taxon>
        <taxon>Bacillati</taxon>
        <taxon>Bacillota</taxon>
        <taxon>Bacilli</taxon>
        <taxon>Bacillales</taxon>
        <taxon>Paenibacillaceae</taxon>
        <taxon>Fontibacillus</taxon>
    </lineage>
</organism>
<dbReference type="InterPro" id="IPR052944">
    <property type="entry name" value="Sporulation_related"/>
</dbReference>
<accession>A0A1G7NMJ2</accession>
<dbReference type="PANTHER" id="PTHR37507">
    <property type="entry name" value="SPORULATION PROTEIN YDCC"/>
    <property type="match status" value="1"/>
</dbReference>
<evidence type="ECO:0000313" key="4">
    <source>
        <dbReference type="EMBL" id="SDF75202.1"/>
    </source>
</evidence>
<dbReference type="AlphaFoldDB" id="A0A1G7NMJ2"/>
<dbReference type="Pfam" id="PF14285">
    <property type="entry name" value="DUF4367"/>
    <property type="match status" value="1"/>
</dbReference>
<dbReference type="OrthoDB" id="9785380at2"/>
<dbReference type="Gene3D" id="2.50.20.10">
    <property type="entry name" value="Lipoprotein localisation LolA/LolB/LppX"/>
    <property type="match status" value="1"/>
</dbReference>
<reference evidence="4 5" key="1">
    <citation type="submission" date="2016-10" db="EMBL/GenBank/DDBJ databases">
        <authorList>
            <person name="de Groot N.N."/>
        </authorList>
    </citation>
    <scope>NUCLEOTIDE SEQUENCE [LARGE SCALE GENOMIC DNA]</scope>
    <source>
        <strain evidence="4 5">DSM 28129</strain>
    </source>
</reference>
<dbReference type="InterPro" id="IPR029046">
    <property type="entry name" value="LolA/LolB/LppX"/>
</dbReference>
<dbReference type="PROSITE" id="PS51257">
    <property type="entry name" value="PROKAR_LIPOPROTEIN"/>
    <property type="match status" value="1"/>
</dbReference>
<evidence type="ECO:0000256" key="2">
    <source>
        <dbReference type="SAM" id="SignalP"/>
    </source>
</evidence>
<evidence type="ECO:0000256" key="1">
    <source>
        <dbReference type="SAM" id="MobiDB-lite"/>
    </source>
</evidence>
<evidence type="ECO:0000259" key="3">
    <source>
        <dbReference type="Pfam" id="PF14285"/>
    </source>
</evidence>
<dbReference type="EMBL" id="FNBG01000016">
    <property type="protein sequence ID" value="SDF75202.1"/>
    <property type="molecule type" value="Genomic_DNA"/>
</dbReference>
<sequence>MRRITMMLTIVIVLSMVLAACGKKDAAGVVKDLDKVVTKLESYQGAGTMTLYTGDKPQEYKVEVWYQNPSFYRIALTNAEKDVTQIVLRNEQGVYVLTPSLNKSFRFQSDWPENQGQVYLYQTLVRSILSDNSRQFVDDKESYVFEVAANYNTHALVRQKIWLAKNDYAPKQVQVSDAQAKVVVEVKFDKFDFDAKFDNKSFDMQHNLDTAARDSQGTMLEVDENGMLVEKSAAGTNGSNQEFQDDWTAQGEGTGEPVAGPEGSDSSTAQSLPALSDPFGVIIPTYLPDGVVYKDDKVVDDSERSLVLLRYDGTYQFTLSESRSPDRTASLVAGELVDLGFTAGLLTGEQLQTLTWTIDGLEFRITSDNLPLNEMAKIAASMQDQTGK</sequence>
<protein>
    <submittedName>
        <fullName evidence="4">Outer membrane lipoprotein-sorting protein</fullName>
    </submittedName>
</protein>
<dbReference type="Proteomes" id="UP000198972">
    <property type="component" value="Unassembled WGS sequence"/>
</dbReference>
<dbReference type="SUPFAM" id="SSF89392">
    <property type="entry name" value="Prokaryotic lipoproteins and lipoprotein localization factors"/>
    <property type="match status" value="1"/>
</dbReference>